<comment type="caution">
    <text evidence="11">The sequence shown here is derived from an EMBL/GenBank/DDBJ whole genome shotgun (WGS) entry which is preliminary data.</text>
</comment>
<dbReference type="Gene3D" id="3.40.50.1820">
    <property type="entry name" value="alpha/beta hydrolase"/>
    <property type="match status" value="1"/>
</dbReference>
<protein>
    <recommendedName>
        <fullName evidence="2">feruloyl esterase</fullName>
        <ecNumber evidence="2">3.1.1.73</ecNumber>
    </recommendedName>
</protein>
<sequence>MHGFFSTACVLLASISAVFAANSPGCGKAKTITNRQYTMTVNGKTRNYFVNVPDNYNQNNPYRIVYEWHQRGASAQKIVNGENPNAGGVLPFYGLKALAQNSAIFVVPDGLNAGWANTNGEDVTFFDQLVKTVEDDLCVNTNLRFATGFSYGGSMSYALACARPDKIRAIAVISGAQLSGCNGGNTPVAFYGQHGTSDSVLNVSMGRQLRDKFVGLNGCQRLGSEPQPNGGNSVKTKYSGCKSGFPVTWVIHNGDHNPSQVNSGQSTPFAPGNTWEFFTQFT</sequence>
<comment type="subcellular location">
    <subcellularLocation>
        <location evidence="1">Secreted</location>
    </subcellularLocation>
</comment>
<keyword evidence="12" id="KW-1185">Reference proteome</keyword>
<feature type="signal peptide" evidence="10">
    <location>
        <begin position="1"/>
        <end position="20"/>
    </location>
</feature>
<evidence type="ECO:0000313" key="12">
    <source>
        <dbReference type="Proteomes" id="UP001140510"/>
    </source>
</evidence>
<keyword evidence="7" id="KW-0119">Carbohydrate metabolism</keyword>
<evidence type="ECO:0000256" key="1">
    <source>
        <dbReference type="ARBA" id="ARBA00004613"/>
    </source>
</evidence>
<keyword evidence="6" id="KW-0378">Hydrolase</keyword>
<dbReference type="GO" id="GO:0005576">
    <property type="term" value="C:extracellular region"/>
    <property type="evidence" value="ECO:0007669"/>
    <property type="project" value="UniProtKB-SubCell"/>
</dbReference>
<keyword evidence="5 10" id="KW-0732">Signal</keyword>
<reference evidence="11" key="1">
    <citation type="submission" date="2022-10" db="EMBL/GenBank/DDBJ databases">
        <title>Tapping the CABI collections for fungal endophytes: first genome assemblies for Collariella, Neodidymelliopsis, Ascochyta clinopodiicola, Didymella pomorum, Didymosphaeria variabile, Neocosmospora piperis and Neocucurbitaria cava.</title>
        <authorList>
            <person name="Hill R."/>
        </authorList>
    </citation>
    <scope>NUCLEOTIDE SEQUENCE</scope>
    <source>
        <strain evidence="11">IMI 355091</strain>
    </source>
</reference>
<dbReference type="Proteomes" id="UP001140510">
    <property type="component" value="Unassembled WGS sequence"/>
</dbReference>
<evidence type="ECO:0000256" key="10">
    <source>
        <dbReference type="SAM" id="SignalP"/>
    </source>
</evidence>
<dbReference type="EC" id="3.1.1.73" evidence="2"/>
<dbReference type="GO" id="GO:0045493">
    <property type="term" value="P:xylan catabolic process"/>
    <property type="evidence" value="ECO:0007669"/>
    <property type="project" value="UniProtKB-KW"/>
</dbReference>
<evidence type="ECO:0000256" key="4">
    <source>
        <dbReference type="ARBA" id="ARBA00022651"/>
    </source>
</evidence>
<dbReference type="GO" id="GO:0030600">
    <property type="term" value="F:feruloyl esterase activity"/>
    <property type="evidence" value="ECO:0007669"/>
    <property type="project" value="UniProtKB-EC"/>
</dbReference>
<dbReference type="InterPro" id="IPR043595">
    <property type="entry name" value="FaeB/C/D"/>
</dbReference>
<accession>A0A9W8ZD87</accession>
<gene>
    <name evidence="11" type="ORF">N0V91_005968</name>
</gene>
<evidence type="ECO:0000256" key="2">
    <source>
        <dbReference type="ARBA" id="ARBA00013091"/>
    </source>
</evidence>
<dbReference type="PANTHER" id="PTHR38050">
    <property type="match status" value="1"/>
</dbReference>
<dbReference type="EMBL" id="JAPEVA010000044">
    <property type="protein sequence ID" value="KAJ4404275.1"/>
    <property type="molecule type" value="Genomic_DNA"/>
</dbReference>
<evidence type="ECO:0000256" key="8">
    <source>
        <dbReference type="ARBA" id="ARBA00023326"/>
    </source>
</evidence>
<evidence type="ECO:0000256" key="5">
    <source>
        <dbReference type="ARBA" id="ARBA00022729"/>
    </source>
</evidence>
<evidence type="ECO:0000313" key="11">
    <source>
        <dbReference type="EMBL" id="KAJ4404275.1"/>
    </source>
</evidence>
<proteinExistence type="predicted"/>
<comment type="catalytic activity">
    <reaction evidence="9">
        <text>feruloyl-polysaccharide + H2O = ferulate + polysaccharide.</text>
        <dbReference type="EC" id="3.1.1.73"/>
    </reaction>
</comment>
<dbReference type="InterPro" id="IPR029058">
    <property type="entry name" value="AB_hydrolase_fold"/>
</dbReference>
<keyword evidence="8" id="KW-0624">Polysaccharide degradation</keyword>
<keyword evidence="3" id="KW-0964">Secreted</keyword>
<dbReference type="SUPFAM" id="SSF53474">
    <property type="entry name" value="alpha/beta-Hydrolases"/>
    <property type="match status" value="1"/>
</dbReference>
<keyword evidence="4" id="KW-0858">Xylan degradation</keyword>
<evidence type="ECO:0000256" key="6">
    <source>
        <dbReference type="ARBA" id="ARBA00022801"/>
    </source>
</evidence>
<evidence type="ECO:0000256" key="7">
    <source>
        <dbReference type="ARBA" id="ARBA00023277"/>
    </source>
</evidence>
<dbReference type="AlphaFoldDB" id="A0A9W8ZD87"/>
<dbReference type="OrthoDB" id="424610at2759"/>
<evidence type="ECO:0000256" key="9">
    <source>
        <dbReference type="ARBA" id="ARBA00034075"/>
    </source>
</evidence>
<organism evidence="11 12">
    <name type="scientific">Didymella pomorum</name>
    <dbReference type="NCBI Taxonomy" id="749634"/>
    <lineage>
        <taxon>Eukaryota</taxon>
        <taxon>Fungi</taxon>
        <taxon>Dikarya</taxon>
        <taxon>Ascomycota</taxon>
        <taxon>Pezizomycotina</taxon>
        <taxon>Dothideomycetes</taxon>
        <taxon>Pleosporomycetidae</taxon>
        <taxon>Pleosporales</taxon>
        <taxon>Pleosporineae</taxon>
        <taxon>Didymellaceae</taxon>
        <taxon>Didymella</taxon>
    </lineage>
</organism>
<feature type="chain" id="PRO_5040866165" description="feruloyl esterase" evidence="10">
    <location>
        <begin position="21"/>
        <end position="282"/>
    </location>
</feature>
<name>A0A9W8ZD87_9PLEO</name>
<dbReference type="PANTHER" id="PTHR38050:SF3">
    <property type="entry name" value="FERULOYL ESTERASE D"/>
    <property type="match status" value="1"/>
</dbReference>
<evidence type="ECO:0000256" key="3">
    <source>
        <dbReference type="ARBA" id="ARBA00022525"/>
    </source>
</evidence>